<reference evidence="1 2" key="1">
    <citation type="submission" date="2015-01" db="EMBL/GenBank/DDBJ databases">
        <title>Genome of allotetraploid Gossypium barbadense reveals genomic plasticity and fiber elongation in cotton evolution.</title>
        <authorList>
            <person name="Chen X."/>
            <person name="Liu X."/>
            <person name="Zhao B."/>
            <person name="Zheng H."/>
            <person name="Hu Y."/>
            <person name="Lu G."/>
            <person name="Yang C."/>
            <person name="Chen J."/>
            <person name="Shan C."/>
            <person name="Zhang L."/>
            <person name="Zhou Y."/>
            <person name="Wang L."/>
            <person name="Guo W."/>
            <person name="Bai Y."/>
            <person name="Ruan J."/>
            <person name="Shangguan X."/>
            <person name="Mao Y."/>
            <person name="Jiang J."/>
            <person name="Zhu Y."/>
            <person name="Lei J."/>
            <person name="Kang H."/>
            <person name="Chen S."/>
            <person name="He X."/>
            <person name="Wang R."/>
            <person name="Wang Y."/>
            <person name="Chen J."/>
            <person name="Wang L."/>
            <person name="Yu S."/>
            <person name="Wang B."/>
            <person name="Wei J."/>
            <person name="Song S."/>
            <person name="Lu X."/>
            <person name="Gao Z."/>
            <person name="Gu W."/>
            <person name="Deng X."/>
            <person name="Ma D."/>
            <person name="Wang S."/>
            <person name="Liang W."/>
            <person name="Fang L."/>
            <person name="Cai C."/>
            <person name="Zhu X."/>
            <person name="Zhou B."/>
            <person name="Zhang Y."/>
            <person name="Chen Z."/>
            <person name="Xu S."/>
            <person name="Zhu R."/>
            <person name="Wang S."/>
            <person name="Zhang T."/>
            <person name="Zhao G."/>
        </authorList>
    </citation>
    <scope>NUCLEOTIDE SEQUENCE [LARGE SCALE GENOMIC DNA]</scope>
    <source>
        <strain evidence="2">cv. Xinhai21</strain>
        <tissue evidence="1">Leaf</tissue>
    </source>
</reference>
<dbReference type="OrthoDB" id="970874at2759"/>
<evidence type="ECO:0000313" key="1">
    <source>
        <dbReference type="EMBL" id="PPR93193.1"/>
    </source>
</evidence>
<dbReference type="Proteomes" id="UP000239757">
    <property type="component" value="Unassembled WGS sequence"/>
</dbReference>
<accession>A0A2P5WQ49</accession>
<sequence length="213" mass="23937">MGLVATTIVTSTSERPIHVSVGDKVEPWAELRGTTRGAIRHYATVRSTLKSQSFVGQSGDVERECVVDSVCNSGNARIRPSDVVVWVEVKIPLLPQDLKELPKVDIREKNGENCTCRGSNSLVSHIYYRWRQGVGNFVRRGNNDYPSSTVELDAIARWVHHRLHPKRRCLCPRCGESDDGADCGNEEVYRPTSPVVIKNPPRDRRPPLYVHIL</sequence>
<gene>
    <name evidence="1" type="ORF">GOBAR_AA27477</name>
</gene>
<protein>
    <submittedName>
        <fullName evidence="1">Uncharacterized protein</fullName>
    </submittedName>
</protein>
<name>A0A2P5WQ49_GOSBA</name>
<dbReference type="AlphaFoldDB" id="A0A2P5WQ49"/>
<dbReference type="EMBL" id="KZ666845">
    <property type="protein sequence ID" value="PPR93193.1"/>
    <property type="molecule type" value="Genomic_DNA"/>
</dbReference>
<evidence type="ECO:0000313" key="2">
    <source>
        <dbReference type="Proteomes" id="UP000239757"/>
    </source>
</evidence>
<proteinExistence type="predicted"/>
<organism evidence="1 2">
    <name type="scientific">Gossypium barbadense</name>
    <name type="common">Sea Island cotton</name>
    <name type="synonym">Hibiscus barbadensis</name>
    <dbReference type="NCBI Taxonomy" id="3634"/>
    <lineage>
        <taxon>Eukaryota</taxon>
        <taxon>Viridiplantae</taxon>
        <taxon>Streptophyta</taxon>
        <taxon>Embryophyta</taxon>
        <taxon>Tracheophyta</taxon>
        <taxon>Spermatophyta</taxon>
        <taxon>Magnoliopsida</taxon>
        <taxon>eudicotyledons</taxon>
        <taxon>Gunneridae</taxon>
        <taxon>Pentapetalae</taxon>
        <taxon>rosids</taxon>
        <taxon>malvids</taxon>
        <taxon>Malvales</taxon>
        <taxon>Malvaceae</taxon>
        <taxon>Malvoideae</taxon>
        <taxon>Gossypium</taxon>
    </lineage>
</organism>